<reference evidence="2 3" key="1">
    <citation type="journal article" date="2021" name="bioRxiv">
        <title>The Gossypium anomalum genome as a resource for cotton improvement and evolutionary analysis of hybrid incompatibility.</title>
        <authorList>
            <person name="Grover C.E."/>
            <person name="Yuan D."/>
            <person name="Arick M.A."/>
            <person name="Miller E.R."/>
            <person name="Hu G."/>
            <person name="Peterson D.G."/>
            <person name="Wendel J.F."/>
            <person name="Udall J.A."/>
        </authorList>
    </citation>
    <scope>NUCLEOTIDE SEQUENCE [LARGE SCALE GENOMIC DNA]</scope>
    <source>
        <strain evidence="2">JFW-Udall</strain>
        <tissue evidence="2">Leaf</tissue>
    </source>
</reference>
<gene>
    <name evidence="2" type="ORF">CXB51_015004</name>
</gene>
<feature type="transmembrane region" description="Helical" evidence="1">
    <location>
        <begin position="53"/>
        <end position="75"/>
    </location>
</feature>
<dbReference type="PANTHER" id="PTHR37713:SF1">
    <property type="entry name" value="OS05G0176600 PROTEIN"/>
    <property type="match status" value="1"/>
</dbReference>
<keyword evidence="3" id="KW-1185">Reference proteome</keyword>
<keyword evidence="1" id="KW-0812">Transmembrane</keyword>
<evidence type="ECO:0000313" key="2">
    <source>
        <dbReference type="EMBL" id="KAG8491628.1"/>
    </source>
</evidence>
<protein>
    <submittedName>
        <fullName evidence="2">Uncharacterized protein</fullName>
    </submittedName>
</protein>
<dbReference type="OrthoDB" id="15596at2759"/>
<accession>A0A8J5YKI1</accession>
<dbReference type="Proteomes" id="UP000701853">
    <property type="component" value="Chromosome 6"/>
</dbReference>
<proteinExistence type="predicted"/>
<dbReference type="PANTHER" id="PTHR37713">
    <property type="entry name" value="OS05G0176600 PROTEIN"/>
    <property type="match status" value="1"/>
</dbReference>
<sequence length="95" mass="10760">MASPSDHSNSEVVYTRQNKGPPFKFLVPLVYAPVLPLSNSTFFEEEPSFKGPAVYYCVGWGFYSWFLFGVSLLFLPYFALITVPDCWFSVSPPFS</sequence>
<dbReference type="GO" id="GO:0009507">
    <property type="term" value="C:chloroplast"/>
    <property type="evidence" value="ECO:0007669"/>
    <property type="project" value="TreeGrafter"/>
</dbReference>
<evidence type="ECO:0000256" key="1">
    <source>
        <dbReference type="SAM" id="Phobius"/>
    </source>
</evidence>
<comment type="caution">
    <text evidence="2">The sequence shown here is derived from an EMBL/GenBank/DDBJ whole genome shotgun (WGS) entry which is preliminary data.</text>
</comment>
<name>A0A8J5YKI1_9ROSI</name>
<organism evidence="2 3">
    <name type="scientific">Gossypium anomalum</name>
    <dbReference type="NCBI Taxonomy" id="47600"/>
    <lineage>
        <taxon>Eukaryota</taxon>
        <taxon>Viridiplantae</taxon>
        <taxon>Streptophyta</taxon>
        <taxon>Embryophyta</taxon>
        <taxon>Tracheophyta</taxon>
        <taxon>Spermatophyta</taxon>
        <taxon>Magnoliopsida</taxon>
        <taxon>eudicotyledons</taxon>
        <taxon>Gunneridae</taxon>
        <taxon>Pentapetalae</taxon>
        <taxon>rosids</taxon>
        <taxon>malvids</taxon>
        <taxon>Malvales</taxon>
        <taxon>Malvaceae</taxon>
        <taxon>Malvoideae</taxon>
        <taxon>Gossypium</taxon>
    </lineage>
</organism>
<dbReference type="AlphaFoldDB" id="A0A8J5YKI1"/>
<evidence type="ECO:0000313" key="3">
    <source>
        <dbReference type="Proteomes" id="UP000701853"/>
    </source>
</evidence>
<keyword evidence="1" id="KW-0472">Membrane</keyword>
<dbReference type="EMBL" id="JAHUZN010000006">
    <property type="protein sequence ID" value="KAG8491628.1"/>
    <property type="molecule type" value="Genomic_DNA"/>
</dbReference>
<keyword evidence="1" id="KW-1133">Transmembrane helix</keyword>